<dbReference type="GO" id="GO:0050660">
    <property type="term" value="F:flavin adenine dinucleotide binding"/>
    <property type="evidence" value="ECO:0007669"/>
    <property type="project" value="InterPro"/>
</dbReference>
<keyword evidence="17" id="KW-1185">Reference proteome</keyword>
<evidence type="ECO:0000256" key="4">
    <source>
        <dbReference type="ARBA" id="ARBA00011881"/>
    </source>
</evidence>
<evidence type="ECO:0000256" key="1">
    <source>
        <dbReference type="ARBA" id="ARBA00000827"/>
    </source>
</evidence>
<comment type="cofactor">
    <cofactor evidence="2">
        <name>FAD</name>
        <dbReference type="ChEBI" id="CHEBI:57692"/>
    </cofactor>
</comment>
<dbReference type="InterPro" id="IPR051473">
    <property type="entry name" value="P2Ox-like"/>
</dbReference>
<evidence type="ECO:0000256" key="5">
    <source>
        <dbReference type="ARBA" id="ARBA00013082"/>
    </source>
</evidence>
<evidence type="ECO:0000256" key="13">
    <source>
        <dbReference type="SAM" id="MobiDB-lite"/>
    </source>
</evidence>
<keyword evidence="8" id="KW-0274">FAD</keyword>
<feature type="domain" description="Glucose-methanol-choline oxidoreductase C-terminal" evidence="15">
    <location>
        <begin position="399"/>
        <end position="519"/>
    </location>
</feature>
<evidence type="ECO:0000256" key="12">
    <source>
        <dbReference type="ARBA" id="ARBA00031330"/>
    </source>
</evidence>
<dbReference type="SUPFAM" id="SSF51905">
    <property type="entry name" value="FAD/NAD(P)-binding domain"/>
    <property type="match status" value="1"/>
</dbReference>
<dbReference type="AlphaFoldDB" id="A0A2S9Q115"/>
<evidence type="ECO:0000259" key="14">
    <source>
        <dbReference type="Pfam" id="PF00732"/>
    </source>
</evidence>
<dbReference type="EC" id="1.1.3.10" evidence="5"/>
<dbReference type="Proteomes" id="UP000239322">
    <property type="component" value="Unassembled WGS sequence"/>
</dbReference>
<keyword evidence="7" id="KW-0285">Flavoprotein</keyword>
<comment type="similarity">
    <text evidence="3">Belongs to the GMC oxidoreductase family.</text>
</comment>
<organism evidence="16 17">
    <name type="scientific">Streptomyces solincola</name>
    <dbReference type="NCBI Taxonomy" id="2100817"/>
    <lineage>
        <taxon>Bacteria</taxon>
        <taxon>Bacillati</taxon>
        <taxon>Actinomycetota</taxon>
        <taxon>Actinomycetes</taxon>
        <taxon>Kitasatosporales</taxon>
        <taxon>Streptomycetaceae</taxon>
        <taxon>Streptomyces</taxon>
    </lineage>
</organism>
<sequence>MADRDYRSDVLIVGSGPIGATFARKMVDAGKSVTMLEAGTQLSARLGQNLKNAYIYQRDPNLFAPVIRGHLHLLSVPTSARPELAVDPSAYPELGTNRSSARNAENPDQDPYRNIPAESACFAVGGMATHWTCASPRHHPTVERYHGISPADWDRYYTAGEELLGVSRHEFDASLRQQLLIDALRDEFSELPPGYEVQSLPLAARRRTDEPRMVHWTGADTVFGDLADGGSDRFTLLPQHLCTRLVPDSTGSRIAWVEARDLNESRTVRVVADQYVVAAGAVLTAQLLWASGIRPDALGRYITEHPTAFCQVILLQKLVERAGADERFAPSIERHRAVYPDDVLPVPVGDPDPNVWIPVTEGRPWHAQINRDSFHYGDIPPHVDGRLIVDLRWFGLVDPRPDNRVTFSDRYTDVHDMPQPTFDFTFSPEDAARQHAMMAEMVRAALAIGGFLPGAEPRFPTPGLPLHIAGTVRMGTDPEVSVVDTDSRVWGFENLFLGGNGLIPTATASNPTLTSVAMALKAVRAMVGEAQPTE</sequence>
<proteinExistence type="inferred from homology"/>
<dbReference type="InterPro" id="IPR036188">
    <property type="entry name" value="FAD/NAD-bd_sf"/>
</dbReference>
<evidence type="ECO:0000256" key="11">
    <source>
        <dbReference type="ARBA" id="ARBA00031159"/>
    </source>
</evidence>
<dbReference type="PANTHER" id="PTHR42784">
    <property type="entry name" value="PYRANOSE 2-OXIDASE"/>
    <property type="match status" value="1"/>
</dbReference>
<keyword evidence="9" id="KW-0560">Oxidoreductase</keyword>
<evidence type="ECO:0000313" key="17">
    <source>
        <dbReference type="Proteomes" id="UP000239322"/>
    </source>
</evidence>
<dbReference type="Pfam" id="PF05199">
    <property type="entry name" value="GMC_oxred_C"/>
    <property type="match status" value="1"/>
</dbReference>
<dbReference type="NCBIfam" id="TIGR02462">
    <property type="entry name" value="pyranose_ox"/>
    <property type="match status" value="1"/>
</dbReference>
<evidence type="ECO:0000256" key="8">
    <source>
        <dbReference type="ARBA" id="ARBA00022827"/>
    </source>
</evidence>
<name>A0A2S9Q115_9ACTN</name>
<feature type="domain" description="Glucose-methanol-choline oxidoreductase N-terminal" evidence="14">
    <location>
        <begin position="235"/>
        <end position="306"/>
    </location>
</feature>
<evidence type="ECO:0000313" key="16">
    <source>
        <dbReference type="EMBL" id="PRH80370.1"/>
    </source>
</evidence>
<evidence type="ECO:0000256" key="3">
    <source>
        <dbReference type="ARBA" id="ARBA00010790"/>
    </source>
</evidence>
<dbReference type="Gene3D" id="3.50.50.60">
    <property type="entry name" value="FAD/NAD(P)-binding domain"/>
    <property type="match status" value="2"/>
</dbReference>
<protein>
    <recommendedName>
        <fullName evidence="6">Pyranose 2-oxidase</fullName>
        <ecNumber evidence="5">1.1.3.10</ecNumber>
    </recommendedName>
    <alternativeName>
        <fullName evidence="11">FAD-oxidoreductase</fullName>
    </alternativeName>
    <alternativeName>
        <fullName evidence="10">Glucose 2-oxidase</fullName>
    </alternativeName>
    <alternativeName>
        <fullName evidence="12">Pyranose:oxygen 2-oxidoreductase</fullName>
    </alternativeName>
</protein>
<comment type="catalytic activity">
    <reaction evidence="1">
        <text>D-glucose + O2 = 2-dehydro-D-glucose + H2O2</text>
        <dbReference type="Rhea" id="RHEA:10552"/>
        <dbReference type="ChEBI" id="CHEBI:4167"/>
        <dbReference type="ChEBI" id="CHEBI:15379"/>
        <dbReference type="ChEBI" id="CHEBI:16240"/>
        <dbReference type="ChEBI" id="CHEBI:16609"/>
        <dbReference type="EC" id="1.1.3.10"/>
    </reaction>
</comment>
<comment type="caution">
    <text evidence="16">The sequence shown here is derived from an EMBL/GenBank/DDBJ whole genome shotgun (WGS) entry which is preliminary data.</text>
</comment>
<dbReference type="Pfam" id="PF13450">
    <property type="entry name" value="NAD_binding_8"/>
    <property type="match status" value="1"/>
</dbReference>
<dbReference type="InterPro" id="IPR012814">
    <property type="entry name" value="P2OX"/>
</dbReference>
<reference evidence="16 17" key="1">
    <citation type="submission" date="2018-03" db="EMBL/GenBank/DDBJ databases">
        <title>Novel Streptomyces sp. from soil.</title>
        <authorList>
            <person name="Tan G.Y.A."/>
            <person name="Lee Z.Y."/>
        </authorList>
    </citation>
    <scope>NUCLEOTIDE SEQUENCE [LARGE SCALE GENOMIC DNA]</scope>
    <source>
        <strain evidence="16 17">ST5x</strain>
    </source>
</reference>
<dbReference type="InterPro" id="IPR007867">
    <property type="entry name" value="GMC_OxRtase_C"/>
</dbReference>
<accession>A0A2S9Q115</accession>
<evidence type="ECO:0000256" key="2">
    <source>
        <dbReference type="ARBA" id="ARBA00001974"/>
    </source>
</evidence>
<evidence type="ECO:0000259" key="15">
    <source>
        <dbReference type="Pfam" id="PF05199"/>
    </source>
</evidence>
<dbReference type="GO" id="GO:0050233">
    <property type="term" value="F:pyranose oxidase activity"/>
    <property type="evidence" value="ECO:0007669"/>
    <property type="project" value="UniProtKB-EC"/>
</dbReference>
<dbReference type="OrthoDB" id="9798604at2"/>
<dbReference type="InterPro" id="IPR000172">
    <property type="entry name" value="GMC_OxRdtase_N"/>
</dbReference>
<comment type="subunit">
    <text evidence="4">Homotetramer.</text>
</comment>
<gene>
    <name evidence="16" type="ORF">C6N75_04585</name>
</gene>
<dbReference type="EMBL" id="PVLV01000062">
    <property type="protein sequence ID" value="PRH80370.1"/>
    <property type="molecule type" value="Genomic_DNA"/>
</dbReference>
<evidence type="ECO:0000256" key="6">
    <source>
        <dbReference type="ARBA" id="ARBA00016408"/>
    </source>
</evidence>
<dbReference type="PANTHER" id="PTHR42784:SF1">
    <property type="entry name" value="PYRANOSE 2-OXIDASE"/>
    <property type="match status" value="1"/>
</dbReference>
<evidence type="ECO:0000256" key="10">
    <source>
        <dbReference type="ARBA" id="ARBA00030508"/>
    </source>
</evidence>
<dbReference type="SUPFAM" id="SSF54373">
    <property type="entry name" value="FAD-linked reductases, C-terminal domain"/>
    <property type="match status" value="1"/>
</dbReference>
<dbReference type="Pfam" id="PF00732">
    <property type="entry name" value="GMC_oxred_N"/>
    <property type="match status" value="1"/>
</dbReference>
<evidence type="ECO:0000256" key="9">
    <source>
        <dbReference type="ARBA" id="ARBA00023002"/>
    </source>
</evidence>
<feature type="region of interest" description="Disordered" evidence="13">
    <location>
        <begin position="85"/>
        <end position="113"/>
    </location>
</feature>
<evidence type="ECO:0000256" key="7">
    <source>
        <dbReference type="ARBA" id="ARBA00022630"/>
    </source>
</evidence>